<dbReference type="PANTHER" id="PTHR34778:SF2">
    <property type="entry name" value="OS02G0580700 PROTEIN"/>
    <property type="match status" value="1"/>
</dbReference>
<proteinExistence type="predicted"/>
<feature type="region of interest" description="Disordered" evidence="2">
    <location>
        <begin position="284"/>
        <end position="355"/>
    </location>
</feature>
<evidence type="ECO:0000256" key="1">
    <source>
        <dbReference type="SAM" id="Coils"/>
    </source>
</evidence>
<dbReference type="Proteomes" id="UP000231279">
    <property type="component" value="Unassembled WGS sequence"/>
</dbReference>
<feature type="compositionally biased region" description="Basic and acidic residues" evidence="2">
    <location>
        <begin position="341"/>
        <end position="355"/>
    </location>
</feature>
<evidence type="ECO:0000256" key="2">
    <source>
        <dbReference type="SAM" id="MobiDB-lite"/>
    </source>
</evidence>
<keyword evidence="1" id="KW-0175">Coiled coil</keyword>
<name>A0A2G9HYS1_9LAMI</name>
<dbReference type="EMBL" id="NKXS01000718">
    <property type="protein sequence ID" value="PIN22648.1"/>
    <property type="molecule type" value="Genomic_DNA"/>
</dbReference>
<evidence type="ECO:0000313" key="4">
    <source>
        <dbReference type="Proteomes" id="UP000231279"/>
    </source>
</evidence>
<dbReference type="STRING" id="429701.A0A2G9HYS1"/>
<comment type="caution">
    <text evidence="3">The sequence shown here is derived from an EMBL/GenBank/DDBJ whole genome shotgun (WGS) entry which is preliminary data.</text>
</comment>
<feature type="compositionally biased region" description="Basic and acidic residues" evidence="2">
    <location>
        <begin position="292"/>
        <end position="318"/>
    </location>
</feature>
<dbReference type="PANTHER" id="PTHR34778">
    <property type="entry name" value="OS02G0580700 PROTEIN"/>
    <property type="match status" value="1"/>
</dbReference>
<sequence length="462" mass="52493">MDAEEKLTALKKAYADIILGISKEAAARVIASERKSLRYQHELKVAKEEGVRMLLRLKQMMDSQNGEAEAVSLNQQKKIEELEAQLQEAEDIVKDLREELGEAQAELERVKNETLHHGNEPENALLREIPEENQSSKYLIPPNEAPIASDVRVSYMSHRNECRKCYNRIVCTCGVYIRNRDLPSIILRGKELGLYRNGCTQRIRACERDLLDGDLCLSGETDKVKNGNKCNEGKDISRAPPAGAQTLSELEKKLSASSKIGSVHSFLRKRKRGVRRRKTVIPLGRKQSSLSLKHDQRERPVISGPRPERDGARFDENTSKIGPRLSDDKAEPETQLGCEDDIQKERNVETTKMHEDEGVNIKLDVEKVDDGLESNLSNATKDLSSQTLKGRVIKYTFQRKRKRQTESNGFLGMEKQTGDRQNGNHKVKRSKSSLSMESSRDSRRLAQVARQLISLSEKKWWH</sequence>
<accession>A0A2G9HYS1</accession>
<gene>
    <name evidence="3" type="ORF">CDL12_04632</name>
</gene>
<reference evidence="4" key="1">
    <citation type="journal article" date="2018" name="Gigascience">
        <title>Genome assembly of the Pink Ipe (Handroanthus impetiginosus, Bignoniaceae), a highly valued, ecologically keystone Neotropical timber forest tree.</title>
        <authorList>
            <person name="Silva-Junior O.B."/>
            <person name="Grattapaglia D."/>
            <person name="Novaes E."/>
            <person name="Collevatti R.G."/>
        </authorList>
    </citation>
    <scope>NUCLEOTIDE SEQUENCE [LARGE SCALE GENOMIC DNA]</scope>
    <source>
        <strain evidence="4">cv. UFG-1</strain>
    </source>
</reference>
<evidence type="ECO:0000313" key="3">
    <source>
        <dbReference type="EMBL" id="PIN22648.1"/>
    </source>
</evidence>
<dbReference type="OrthoDB" id="657513at2759"/>
<organism evidence="3 4">
    <name type="scientific">Handroanthus impetiginosus</name>
    <dbReference type="NCBI Taxonomy" id="429701"/>
    <lineage>
        <taxon>Eukaryota</taxon>
        <taxon>Viridiplantae</taxon>
        <taxon>Streptophyta</taxon>
        <taxon>Embryophyta</taxon>
        <taxon>Tracheophyta</taxon>
        <taxon>Spermatophyta</taxon>
        <taxon>Magnoliopsida</taxon>
        <taxon>eudicotyledons</taxon>
        <taxon>Gunneridae</taxon>
        <taxon>Pentapetalae</taxon>
        <taxon>asterids</taxon>
        <taxon>lamiids</taxon>
        <taxon>Lamiales</taxon>
        <taxon>Bignoniaceae</taxon>
        <taxon>Crescentiina</taxon>
        <taxon>Tabebuia alliance</taxon>
        <taxon>Handroanthus</taxon>
    </lineage>
</organism>
<feature type="coiled-coil region" evidence="1">
    <location>
        <begin position="65"/>
        <end position="113"/>
    </location>
</feature>
<feature type="region of interest" description="Disordered" evidence="2">
    <location>
        <begin position="403"/>
        <end position="444"/>
    </location>
</feature>
<protein>
    <submittedName>
        <fullName evidence="3">Uncharacterized protein</fullName>
    </submittedName>
</protein>
<dbReference type="AlphaFoldDB" id="A0A2G9HYS1"/>
<keyword evidence="4" id="KW-1185">Reference proteome</keyword>